<dbReference type="CDD" id="cd03215">
    <property type="entry name" value="ABC_Carb_Monos_II"/>
    <property type="match status" value="1"/>
</dbReference>
<proteinExistence type="predicted"/>
<evidence type="ECO:0000256" key="2">
    <source>
        <dbReference type="ARBA" id="ARBA00022475"/>
    </source>
</evidence>
<keyword evidence="1" id="KW-0813">Transport</keyword>
<feature type="domain" description="ABC transporter" evidence="9">
    <location>
        <begin position="3"/>
        <end position="239"/>
    </location>
</feature>
<dbReference type="GO" id="GO:0005524">
    <property type="term" value="F:ATP binding"/>
    <property type="evidence" value="ECO:0007669"/>
    <property type="project" value="UniProtKB-KW"/>
</dbReference>
<dbReference type="EMBL" id="JAGMVS010000076">
    <property type="protein sequence ID" value="MCM2438092.1"/>
    <property type="molecule type" value="Genomic_DNA"/>
</dbReference>
<keyword evidence="3" id="KW-0762">Sugar transport</keyword>
<evidence type="ECO:0000256" key="6">
    <source>
        <dbReference type="ARBA" id="ARBA00022840"/>
    </source>
</evidence>
<sequence>MKIEMTGITKAFGQNKVLKGVNFDILPGEIHALMGENGAGKSTLMNILTGIIAQDEGLIKVDDQIVNYPNAMVAEQAGISFIHQEMNNYGEMTVLENMFINREITNRFGINDTQTMRKQAQLYLEKLGVAIKLDQPINTLSVGNQQLIEIAKSLMTDAQIIIMDEPTAALSEKEIQNLFKIVKELQKGNVSFVYISHRMEEIMMLCDRVTVMRDGISVSTNNIKEININKIVKDMVGRELTDFYPKRTPKFGDVFLEVRNFSSTGLFNNINFKVHAGEIMAFSGLMGAGRTEIMRSIFGIDSFDSGQIYLHNKHIINKTPADAISNGIGFITENRKDEGLILEDSISNNIDLPSLDGFTKRGILDTKIIDIFVDKLIKRLHIKAMSSQDTVSSLSGGNQQKVVVAKWIGAGSKVLILDEPTRGVDVGAKHDIYELMNELTDRGVAIIMISSDLPEVIGMSDTITVIYEGQVSGTLTTKETTQEEIMTLATGGASNESIKK</sequence>
<evidence type="ECO:0000256" key="1">
    <source>
        <dbReference type="ARBA" id="ARBA00022448"/>
    </source>
</evidence>
<dbReference type="PROSITE" id="PS00211">
    <property type="entry name" value="ABC_TRANSPORTER_1"/>
    <property type="match status" value="2"/>
</dbReference>
<keyword evidence="6 10" id="KW-0067">ATP-binding</keyword>
<evidence type="ECO:0000256" key="8">
    <source>
        <dbReference type="ARBA" id="ARBA00023136"/>
    </source>
</evidence>
<evidence type="ECO:0000313" key="10">
    <source>
        <dbReference type="EMBL" id="MCM2438092.1"/>
    </source>
</evidence>
<evidence type="ECO:0000256" key="4">
    <source>
        <dbReference type="ARBA" id="ARBA00022737"/>
    </source>
</evidence>
<keyword evidence="7" id="KW-1278">Translocase</keyword>
<reference evidence="10" key="1">
    <citation type="submission" date="2021-04" db="EMBL/GenBank/DDBJ databases">
        <title>Taxonomic assessment of Weissella genus.</title>
        <authorList>
            <person name="Fanelli F."/>
            <person name="Chieffi D."/>
            <person name="Dell'Aquila A."/>
            <person name="Gyu-Sung C."/>
            <person name="Franz C.M.A.P."/>
            <person name="Fusco V."/>
        </authorList>
    </citation>
    <scope>NUCLEOTIDE SEQUENCE</scope>
    <source>
        <strain evidence="10">LMG 25373</strain>
    </source>
</reference>
<organism evidence="10 11">
    <name type="scientific">Periweissella beninensis</name>
    <dbReference type="NCBI Taxonomy" id="504936"/>
    <lineage>
        <taxon>Bacteria</taxon>
        <taxon>Bacillati</taxon>
        <taxon>Bacillota</taxon>
        <taxon>Bacilli</taxon>
        <taxon>Lactobacillales</taxon>
        <taxon>Lactobacillaceae</taxon>
        <taxon>Periweissella</taxon>
    </lineage>
</organism>
<dbReference type="SMART" id="SM00382">
    <property type="entry name" value="AAA"/>
    <property type="match status" value="2"/>
</dbReference>
<keyword evidence="8" id="KW-0472">Membrane</keyword>
<dbReference type="InterPro" id="IPR003439">
    <property type="entry name" value="ABC_transporter-like_ATP-bd"/>
</dbReference>
<dbReference type="CDD" id="cd03216">
    <property type="entry name" value="ABC_Carb_Monos_I"/>
    <property type="match status" value="1"/>
</dbReference>
<accession>A0ABT0VJV2</accession>
<dbReference type="SUPFAM" id="SSF52540">
    <property type="entry name" value="P-loop containing nucleoside triphosphate hydrolases"/>
    <property type="match status" value="2"/>
</dbReference>
<dbReference type="PROSITE" id="PS50893">
    <property type="entry name" value="ABC_TRANSPORTER_2"/>
    <property type="match status" value="2"/>
</dbReference>
<evidence type="ECO:0000256" key="3">
    <source>
        <dbReference type="ARBA" id="ARBA00022597"/>
    </source>
</evidence>
<protein>
    <submittedName>
        <fullName evidence="10">Sugar ABC transporter ATP-binding protein</fullName>
    </submittedName>
</protein>
<evidence type="ECO:0000256" key="5">
    <source>
        <dbReference type="ARBA" id="ARBA00022741"/>
    </source>
</evidence>
<keyword evidence="2" id="KW-1003">Cell membrane</keyword>
<dbReference type="Pfam" id="PF00005">
    <property type="entry name" value="ABC_tran"/>
    <property type="match status" value="2"/>
</dbReference>
<gene>
    <name evidence="10" type="ORF">KAK10_09295</name>
</gene>
<evidence type="ECO:0000256" key="7">
    <source>
        <dbReference type="ARBA" id="ARBA00022967"/>
    </source>
</evidence>
<dbReference type="Gene3D" id="3.40.50.300">
    <property type="entry name" value="P-loop containing nucleotide triphosphate hydrolases"/>
    <property type="match status" value="2"/>
</dbReference>
<dbReference type="InterPro" id="IPR017871">
    <property type="entry name" value="ABC_transporter-like_CS"/>
</dbReference>
<name>A0ABT0VJV2_9LACO</name>
<dbReference type="InterPro" id="IPR003593">
    <property type="entry name" value="AAA+_ATPase"/>
</dbReference>
<dbReference type="PANTHER" id="PTHR43790:SF3">
    <property type="entry name" value="D-ALLOSE IMPORT ATP-BINDING PROTEIN ALSA-RELATED"/>
    <property type="match status" value="1"/>
</dbReference>
<evidence type="ECO:0000259" key="9">
    <source>
        <dbReference type="PROSITE" id="PS50893"/>
    </source>
</evidence>
<dbReference type="RefSeq" id="WP_205143999.1">
    <property type="nucleotide sequence ID" value="NZ_JAFBDN010000016.1"/>
</dbReference>
<dbReference type="Proteomes" id="UP001057481">
    <property type="component" value="Unassembled WGS sequence"/>
</dbReference>
<comment type="caution">
    <text evidence="10">The sequence shown here is derived from an EMBL/GenBank/DDBJ whole genome shotgun (WGS) entry which is preliminary data.</text>
</comment>
<evidence type="ECO:0000313" key="11">
    <source>
        <dbReference type="Proteomes" id="UP001057481"/>
    </source>
</evidence>
<keyword evidence="4" id="KW-0677">Repeat</keyword>
<keyword evidence="5" id="KW-0547">Nucleotide-binding</keyword>
<keyword evidence="11" id="KW-1185">Reference proteome</keyword>
<dbReference type="PANTHER" id="PTHR43790">
    <property type="entry name" value="CARBOHYDRATE TRANSPORT ATP-BINDING PROTEIN MG119-RELATED"/>
    <property type="match status" value="1"/>
</dbReference>
<dbReference type="InterPro" id="IPR050107">
    <property type="entry name" value="ABC_carbohydrate_import_ATPase"/>
</dbReference>
<dbReference type="InterPro" id="IPR027417">
    <property type="entry name" value="P-loop_NTPase"/>
</dbReference>
<feature type="domain" description="ABC transporter" evidence="9">
    <location>
        <begin position="249"/>
        <end position="493"/>
    </location>
</feature>